<dbReference type="InterPro" id="IPR035959">
    <property type="entry name" value="RutC-like_sf"/>
</dbReference>
<dbReference type="SUPFAM" id="SSF55298">
    <property type="entry name" value="YjgF-like"/>
    <property type="match status" value="1"/>
</dbReference>
<gene>
    <name evidence="2" type="ORF">IFK94_04155</name>
</gene>
<feature type="domain" description="Chorismatase FkbO/Hyg5-like N-terminal" evidence="1">
    <location>
        <begin position="70"/>
        <end position="160"/>
    </location>
</feature>
<protein>
    <recommendedName>
        <fullName evidence="1">Chorismatase FkbO/Hyg5-like N-terminal domain-containing protein</fullName>
    </recommendedName>
</protein>
<comment type="caution">
    <text evidence="2">The sequence shown here is derived from an EMBL/GenBank/DDBJ whole genome shotgun (WGS) entry which is preliminary data.</text>
</comment>
<reference evidence="2 3" key="1">
    <citation type="submission" date="2020-08" db="EMBL/GenBank/DDBJ databases">
        <title>Acidobacteriota in marine sediments use diverse sulfur dissimilation pathways.</title>
        <authorList>
            <person name="Wasmund K."/>
        </authorList>
    </citation>
    <scope>NUCLEOTIDE SEQUENCE [LARGE SCALE GENOMIC DNA]</scope>
    <source>
        <strain evidence="2">MAG AM4</strain>
    </source>
</reference>
<dbReference type="Gene3D" id="3.30.1330.40">
    <property type="entry name" value="RutC-like"/>
    <property type="match status" value="1"/>
</dbReference>
<organism evidence="2 3">
    <name type="scientific">Candidatus Polarisedimenticola svalbardensis</name>
    <dbReference type="NCBI Taxonomy" id="2886004"/>
    <lineage>
        <taxon>Bacteria</taxon>
        <taxon>Pseudomonadati</taxon>
        <taxon>Acidobacteriota</taxon>
        <taxon>Candidatus Polarisedimenticolia</taxon>
        <taxon>Candidatus Polarisedimenticolales</taxon>
        <taxon>Candidatus Polarisedimenticolaceae</taxon>
        <taxon>Candidatus Polarisedimenticola</taxon>
    </lineage>
</organism>
<proteinExistence type="predicted"/>
<dbReference type="Proteomes" id="UP000648239">
    <property type="component" value="Unassembled WGS sequence"/>
</dbReference>
<dbReference type="InterPro" id="IPR049368">
    <property type="entry name" value="FkbO_Hyg5-like_N"/>
</dbReference>
<dbReference type="AlphaFoldDB" id="A0A8J6XZQ1"/>
<evidence type="ECO:0000313" key="2">
    <source>
        <dbReference type="EMBL" id="MBD3867299.1"/>
    </source>
</evidence>
<accession>A0A8J6XZQ1</accession>
<sequence length="296" mass="32321">MTDPWKGDYPGLPVRVVQAETPPSWVGRLLDGAPMSKPEFFDDGGTLRTALADRFTLVEAFVPGAAAHGAGSLERASEEAYLRIARAMERTDTPHPVRFWNFVPRILETGETGGLLYEAFNRGRFKAFKAWFGQQEFASRITAATGVGHRGEGLVVLGLAGARSGDSVENPRQTPAYQYSDDFGDLPPCFARATRLARGPLLVSGTAAVVGEESMHPEDVEAQSRETFSNMDELAGGPEKYSELRVYVVRDDDAGPVLEQVRDHFPNLISVELCPADLCRQDLLVEIEGIAGRIEP</sequence>
<dbReference type="Pfam" id="PF21168">
    <property type="entry name" value="FkbO_Hyg5-like_N"/>
    <property type="match status" value="1"/>
</dbReference>
<dbReference type="EMBL" id="JACXWD010000008">
    <property type="protein sequence ID" value="MBD3867299.1"/>
    <property type="molecule type" value="Genomic_DNA"/>
</dbReference>
<name>A0A8J6XZQ1_9BACT</name>
<evidence type="ECO:0000313" key="3">
    <source>
        <dbReference type="Proteomes" id="UP000648239"/>
    </source>
</evidence>
<evidence type="ECO:0000259" key="1">
    <source>
        <dbReference type="Pfam" id="PF21168"/>
    </source>
</evidence>